<dbReference type="AlphaFoldDB" id="A0A2R6AWC5"/>
<dbReference type="Proteomes" id="UP000240322">
    <property type="component" value="Unassembled WGS sequence"/>
</dbReference>
<organism evidence="2 3">
    <name type="scientific">Candidatus Marsarchaeota G2 archaeon OSP_D</name>
    <dbReference type="NCBI Taxonomy" id="1978157"/>
    <lineage>
        <taxon>Archaea</taxon>
        <taxon>Candidatus Marsarchaeota</taxon>
        <taxon>Candidatus Marsarchaeota group 2</taxon>
    </lineage>
</organism>
<reference evidence="2 3" key="1">
    <citation type="submission" date="2017-04" db="EMBL/GenBank/DDBJ databases">
        <title>Novel microbial lineages endemic to geothermal iron-oxide mats fill important gaps in the evolutionary history of Archaea.</title>
        <authorList>
            <person name="Jay Z.J."/>
            <person name="Beam J.P."/>
            <person name="Dlakic M."/>
            <person name="Rusch D.B."/>
            <person name="Kozubal M.A."/>
            <person name="Inskeep W.P."/>
        </authorList>
    </citation>
    <scope>NUCLEOTIDE SEQUENCE [LARGE SCALE GENOMIC DNA]</scope>
    <source>
        <strain evidence="2">OSP_D</strain>
    </source>
</reference>
<dbReference type="EMBL" id="NEXE01000052">
    <property type="protein sequence ID" value="PSN90656.1"/>
    <property type="molecule type" value="Genomic_DNA"/>
</dbReference>
<comment type="caution">
    <text evidence="2">The sequence shown here is derived from an EMBL/GenBank/DDBJ whole genome shotgun (WGS) entry which is preliminary data.</text>
</comment>
<evidence type="ECO:0000313" key="2">
    <source>
        <dbReference type="EMBL" id="PSN90656.1"/>
    </source>
</evidence>
<dbReference type="GO" id="GO:0003676">
    <property type="term" value="F:nucleic acid binding"/>
    <property type="evidence" value="ECO:0007669"/>
    <property type="project" value="InterPro"/>
</dbReference>
<proteinExistence type="predicted"/>
<dbReference type="Gene3D" id="3.40.1350.10">
    <property type="match status" value="1"/>
</dbReference>
<name>A0A2R6AWC5_9ARCH</name>
<evidence type="ECO:0000256" key="1">
    <source>
        <dbReference type="SAM" id="MobiDB-lite"/>
    </source>
</evidence>
<gene>
    <name evidence="2" type="ORF">B9Q03_06275</name>
</gene>
<evidence type="ECO:0000313" key="3">
    <source>
        <dbReference type="Proteomes" id="UP000240322"/>
    </source>
</evidence>
<evidence type="ECO:0008006" key="4">
    <source>
        <dbReference type="Google" id="ProtNLM"/>
    </source>
</evidence>
<dbReference type="InterPro" id="IPR011856">
    <property type="entry name" value="tRNA_endonuc-like_dom_sf"/>
</dbReference>
<feature type="compositionally biased region" description="Basic residues" evidence="1">
    <location>
        <begin position="7"/>
        <end position="22"/>
    </location>
</feature>
<accession>A0A2R6AWC5</accession>
<feature type="region of interest" description="Disordered" evidence="1">
    <location>
        <begin position="1"/>
        <end position="22"/>
    </location>
</feature>
<sequence>MVNANKASRRKGWGYRKKKNPKNRNYVRGRAREYRVIRRLLKEGAVWVVRSYASHGPIDITAVFPDRVRLIQVKKEYLPPKERRELEGLALSFSAQNIQVEVWLSKNGRFQIEVIKPPKNS</sequence>
<protein>
    <recommendedName>
        <fullName evidence="4">Holliday junction resolvase</fullName>
    </recommendedName>
</protein>
<dbReference type="InterPro" id="IPR011335">
    <property type="entry name" value="Restrct_endonuc-II-like"/>
</dbReference>
<dbReference type="SUPFAM" id="SSF52980">
    <property type="entry name" value="Restriction endonuclease-like"/>
    <property type="match status" value="1"/>
</dbReference>